<feature type="compositionally biased region" description="Polar residues" evidence="1">
    <location>
        <begin position="43"/>
        <end position="52"/>
    </location>
</feature>
<dbReference type="WBParaSite" id="nRc.2.0.1.t12888-RA">
    <property type="protein sequence ID" value="nRc.2.0.1.t12888-RA"/>
    <property type="gene ID" value="nRc.2.0.1.g12888"/>
</dbReference>
<accession>A0A915IG55</accession>
<evidence type="ECO:0000256" key="1">
    <source>
        <dbReference type="SAM" id="MobiDB-lite"/>
    </source>
</evidence>
<feature type="compositionally biased region" description="Polar residues" evidence="1">
    <location>
        <begin position="61"/>
        <end position="70"/>
    </location>
</feature>
<feature type="region of interest" description="Disordered" evidence="1">
    <location>
        <begin position="29"/>
        <end position="92"/>
    </location>
</feature>
<name>A0A915IG55_ROMCU</name>
<reference evidence="3" key="1">
    <citation type="submission" date="2022-11" db="UniProtKB">
        <authorList>
            <consortium name="WormBaseParasite"/>
        </authorList>
    </citation>
    <scope>IDENTIFICATION</scope>
</reference>
<dbReference type="Proteomes" id="UP000887565">
    <property type="component" value="Unplaced"/>
</dbReference>
<proteinExistence type="predicted"/>
<protein>
    <submittedName>
        <fullName evidence="3">Uncharacterized protein</fullName>
    </submittedName>
</protein>
<organism evidence="2 3">
    <name type="scientific">Romanomermis culicivorax</name>
    <name type="common">Nematode worm</name>
    <dbReference type="NCBI Taxonomy" id="13658"/>
    <lineage>
        <taxon>Eukaryota</taxon>
        <taxon>Metazoa</taxon>
        <taxon>Ecdysozoa</taxon>
        <taxon>Nematoda</taxon>
        <taxon>Enoplea</taxon>
        <taxon>Dorylaimia</taxon>
        <taxon>Mermithida</taxon>
        <taxon>Mermithoidea</taxon>
        <taxon>Mermithidae</taxon>
        <taxon>Romanomermis</taxon>
    </lineage>
</organism>
<keyword evidence="2" id="KW-1185">Reference proteome</keyword>
<evidence type="ECO:0000313" key="2">
    <source>
        <dbReference type="Proteomes" id="UP000887565"/>
    </source>
</evidence>
<evidence type="ECO:0000313" key="3">
    <source>
        <dbReference type="WBParaSite" id="nRc.2.0.1.t12888-RA"/>
    </source>
</evidence>
<dbReference type="AlphaFoldDB" id="A0A915IG55"/>
<sequence length="194" mass="21571">MYGNLDCARFLATKPISTVTIVYPGSTTESEAMNDAQPPPESPSTSDQSVTKLGSPKVKNGRQSRVNSVTKKFRRPPHEQQGRTTPYWLRGNPQPLTGVRGCPMYNAAFGGLLGRMNSVPLVSLIWAIECAIFWPTDKSTVRRPMPDSRNGYLTGKEDRLRTNGTLYKVTKYRSVNGPVCSKIRIEVDNQHITI</sequence>